<name>A0ABD0PG78_CIRMR</name>
<dbReference type="Proteomes" id="UP001529510">
    <property type="component" value="Unassembled WGS sequence"/>
</dbReference>
<feature type="non-terminal residue" evidence="3">
    <location>
        <position position="134"/>
    </location>
</feature>
<dbReference type="AlphaFoldDB" id="A0ABD0PG78"/>
<feature type="domain" description="Single-minded C-terminal" evidence="2">
    <location>
        <begin position="1"/>
        <end position="134"/>
    </location>
</feature>
<sequence>YPGFPTDRSESDQDSPWGGSPLTDSASPQLLEQCEGIESSCVYRQFSEPRPLCYGLPLTDDHHTSSDLYGHTHSESCERGRCKAGRYFLGTPQPGREAWWGAARSVLPLPKSSSENGDSFEGVMPHITSIHSLQ</sequence>
<dbReference type="EMBL" id="JAMKFB020000016">
    <property type="protein sequence ID" value="KAL0173063.1"/>
    <property type="molecule type" value="Genomic_DNA"/>
</dbReference>
<evidence type="ECO:0000259" key="2">
    <source>
        <dbReference type="PROSITE" id="PS51302"/>
    </source>
</evidence>
<keyword evidence="4" id="KW-1185">Reference proteome</keyword>
<gene>
    <name evidence="3" type="ORF">M9458_033374</name>
</gene>
<feature type="region of interest" description="Disordered" evidence="1">
    <location>
        <begin position="1"/>
        <end position="28"/>
    </location>
</feature>
<evidence type="ECO:0000313" key="3">
    <source>
        <dbReference type="EMBL" id="KAL0173063.1"/>
    </source>
</evidence>
<proteinExistence type="predicted"/>
<evidence type="ECO:0000313" key="4">
    <source>
        <dbReference type="Proteomes" id="UP001529510"/>
    </source>
</evidence>
<feature type="non-terminal residue" evidence="3">
    <location>
        <position position="1"/>
    </location>
</feature>
<dbReference type="InterPro" id="IPR010578">
    <property type="entry name" value="SIM_C"/>
</dbReference>
<dbReference type="Pfam" id="PF06621">
    <property type="entry name" value="SIM_C"/>
    <property type="match status" value="1"/>
</dbReference>
<evidence type="ECO:0000256" key="1">
    <source>
        <dbReference type="SAM" id="MobiDB-lite"/>
    </source>
</evidence>
<dbReference type="PROSITE" id="PS51302">
    <property type="entry name" value="SIM_C"/>
    <property type="match status" value="1"/>
</dbReference>
<comment type="caution">
    <text evidence="3">The sequence shown here is derived from an EMBL/GenBank/DDBJ whole genome shotgun (WGS) entry which is preliminary data.</text>
</comment>
<protein>
    <recommendedName>
        <fullName evidence="2">Single-minded C-terminal domain-containing protein</fullName>
    </recommendedName>
</protein>
<reference evidence="3 4" key="1">
    <citation type="submission" date="2024-05" db="EMBL/GenBank/DDBJ databases">
        <title>Genome sequencing and assembly of Indian major carp, Cirrhinus mrigala (Hamilton, 1822).</title>
        <authorList>
            <person name="Mohindra V."/>
            <person name="Chowdhury L.M."/>
            <person name="Lal K."/>
            <person name="Jena J.K."/>
        </authorList>
    </citation>
    <scope>NUCLEOTIDE SEQUENCE [LARGE SCALE GENOMIC DNA]</scope>
    <source>
        <strain evidence="3">CM1030</strain>
        <tissue evidence="3">Blood</tissue>
    </source>
</reference>
<organism evidence="3 4">
    <name type="scientific">Cirrhinus mrigala</name>
    <name type="common">Mrigala</name>
    <dbReference type="NCBI Taxonomy" id="683832"/>
    <lineage>
        <taxon>Eukaryota</taxon>
        <taxon>Metazoa</taxon>
        <taxon>Chordata</taxon>
        <taxon>Craniata</taxon>
        <taxon>Vertebrata</taxon>
        <taxon>Euteleostomi</taxon>
        <taxon>Actinopterygii</taxon>
        <taxon>Neopterygii</taxon>
        <taxon>Teleostei</taxon>
        <taxon>Ostariophysi</taxon>
        <taxon>Cypriniformes</taxon>
        <taxon>Cyprinidae</taxon>
        <taxon>Labeoninae</taxon>
        <taxon>Labeonini</taxon>
        <taxon>Cirrhinus</taxon>
    </lineage>
</organism>
<accession>A0ABD0PG78</accession>